<name>A0A0A9B3S3_ARUDO</name>
<reference evidence="1" key="1">
    <citation type="submission" date="2014-09" db="EMBL/GenBank/DDBJ databases">
        <authorList>
            <person name="Magalhaes I.L.F."/>
            <person name="Oliveira U."/>
            <person name="Santos F.R."/>
            <person name="Vidigal T.H.D.A."/>
            <person name="Brescovit A.D."/>
            <person name="Santos A.J."/>
        </authorList>
    </citation>
    <scope>NUCLEOTIDE SEQUENCE</scope>
    <source>
        <tissue evidence="1">Shoot tissue taken approximately 20 cm above the soil surface</tissue>
    </source>
</reference>
<organism evidence="1">
    <name type="scientific">Arundo donax</name>
    <name type="common">Giant reed</name>
    <name type="synonym">Donax arundinaceus</name>
    <dbReference type="NCBI Taxonomy" id="35708"/>
    <lineage>
        <taxon>Eukaryota</taxon>
        <taxon>Viridiplantae</taxon>
        <taxon>Streptophyta</taxon>
        <taxon>Embryophyta</taxon>
        <taxon>Tracheophyta</taxon>
        <taxon>Spermatophyta</taxon>
        <taxon>Magnoliopsida</taxon>
        <taxon>Liliopsida</taxon>
        <taxon>Poales</taxon>
        <taxon>Poaceae</taxon>
        <taxon>PACMAD clade</taxon>
        <taxon>Arundinoideae</taxon>
        <taxon>Arundineae</taxon>
        <taxon>Arundo</taxon>
    </lineage>
</organism>
<dbReference type="EMBL" id="GBRH01241092">
    <property type="protein sequence ID" value="JAD56803.1"/>
    <property type="molecule type" value="Transcribed_RNA"/>
</dbReference>
<dbReference type="AlphaFoldDB" id="A0A0A9B3S3"/>
<protein>
    <submittedName>
        <fullName evidence="1">Uncharacterized protein</fullName>
    </submittedName>
</protein>
<reference evidence="1" key="2">
    <citation type="journal article" date="2015" name="Data Brief">
        <title>Shoot transcriptome of the giant reed, Arundo donax.</title>
        <authorList>
            <person name="Barrero R.A."/>
            <person name="Guerrero F.D."/>
            <person name="Moolhuijzen P."/>
            <person name="Goolsby J.A."/>
            <person name="Tidwell J."/>
            <person name="Bellgard S.E."/>
            <person name="Bellgard M.I."/>
        </authorList>
    </citation>
    <scope>NUCLEOTIDE SEQUENCE</scope>
    <source>
        <tissue evidence="1">Shoot tissue taken approximately 20 cm above the soil surface</tissue>
    </source>
</reference>
<accession>A0A0A9B3S3</accession>
<evidence type="ECO:0000313" key="1">
    <source>
        <dbReference type="EMBL" id="JAD56803.1"/>
    </source>
</evidence>
<proteinExistence type="predicted"/>
<sequence>MSKEAERCITTGRHEKEISEKMIDLRSVAISLKSRTHEF</sequence>